<protein>
    <recommendedName>
        <fullName evidence="3">Sigma-70 family RNA polymerase sigma factor</fullName>
    </recommendedName>
</protein>
<evidence type="ECO:0008006" key="3">
    <source>
        <dbReference type="Google" id="ProtNLM"/>
    </source>
</evidence>
<dbReference type="EMBL" id="SNUX01000004">
    <property type="protein sequence ID" value="TES46456.1"/>
    <property type="molecule type" value="Genomic_DNA"/>
</dbReference>
<accession>A0A4Y7WFB4</accession>
<gene>
    <name evidence="1" type="ORF">E2L03_17325</name>
</gene>
<dbReference type="AlphaFoldDB" id="A0A4Y7WFB4"/>
<dbReference type="Gene3D" id="1.20.140.160">
    <property type="match status" value="1"/>
</dbReference>
<dbReference type="Proteomes" id="UP000298210">
    <property type="component" value="Unassembled WGS sequence"/>
</dbReference>
<comment type="caution">
    <text evidence="1">The sequence shown here is derived from an EMBL/GenBank/DDBJ whole genome shotgun (WGS) entry which is preliminary data.</text>
</comment>
<evidence type="ECO:0000313" key="1">
    <source>
        <dbReference type="EMBL" id="TES46456.1"/>
    </source>
</evidence>
<reference evidence="1 2" key="1">
    <citation type="submission" date="2019-03" db="EMBL/GenBank/DDBJ databases">
        <authorList>
            <person name="Liu G."/>
        </authorList>
    </citation>
    <scope>NUCLEOTIDE SEQUENCE [LARGE SCALE GENOMIC DNA]</scope>
    <source>
        <strain evidence="1 2">DSM 19099</strain>
    </source>
</reference>
<evidence type="ECO:0000313" key="2">
    <source>
        <dbReference type="Proteomes" id="UP000298210"/>
    </source>
</evidence>
<sequence length="196" mass="23600">MSVNKGNVQVFLAKLKKISNPIMIRFLNEEENLILVKKYIANPSKENMKILDDEFRFYFYKVKLIHYMTKLVEHYVYDSKKRYARFHNRNILILDDERENSNNSLHDYLLFKSSTLLSNQNNECLSLLDCIEDKYLYKLLKNLKQKHLKILDLFYIYDMKNHEIAQFFGDSPQYISTTHRNIIKRLYQNLECGEHG</sequence>
<organism evidence="1 2">
    <name type="scientific">Shouchella lehensis</name>
    <dbReference type="NCBI Taxonomy" id="300825"/>
    <lineage>
        <taxon>Bacteria</taxon>
        <taxon>Bacillati</taxon>
        <taxon>Bacillota</taxon>
        <taxon>Bacilli</taxon>
        <taxon>Bacillales</taxon>
        <taxon>Bacillaceae</taxon>
        <taxon>Shouchella</taxon>
    </lineage>
</organism>
<dbReference type="RefSeq" id="WP_134259865.1">
    <property type="nucleotide sequence ID" value="NZ_LDIM01000013.1"/>
</dbReference>
<proteinExistence type="predicted"/>
<dbReference type="InterPro" id="IPR013324">
    <property type="entry name" value="RNA_pol_sigma_r3/r4-like"/>
</dbReference>
<dbReference type="SUPFAM" id="SSF88659">
    <property type="entry name" value="Sigma3 and sigma4 domains of RNA polymerase sigma factors"/>
    <property type="match status" value="1"/>
</dbReference>
<name>A0A4Y7WFB4_9BACI</name>